<dbReference type="Proteomes" id="UP000261640">
    <property type="component" value="Unplaced"/>
</dbReference>
<reference evidence="2" key="2">
    <citation type="submission" date="2025-09" db="UniProtKB">
        <authorList>
            <consortium name="Ensembl"/>
        </authorList>
    </citation>
    <scope>IDENTIFICATION</scope>
</reference>
<sequence length="138" mass="15703">MQLLSEISFVCFRTGEGDLCSYKHGTYCSHGTNILYNTAECNWSSALQYCQVNNYNLVTIASLGLANLKQDNLQSTGWIGLYREGGDSWKWTGSTQSNYRKWAPEQPLNSDCGYFNPYTTKWYSNVCSNELQKESESE</sequence>
<feature type="domain" description="C-type lectin" evidence="1">
    <location>
        <begin position="24"/>
        <end position="131"/>
    </location>
</feature>
<dbReference type="CDD" id="cd00037">
    <property type="entry name" value="CLECT"/>
    <property type="match status" value="1"/>
</dbReference>
<name>A0A3Q3NNQ4_9TELE</name>
<reference evidence="2" key="1">
    <citation type="submission" date="2025-08" db="UniProtKB">
        <authorList>
            <consortium name="Ensembl"/>
        </authorList>
    </citation>
    <scope>IDENTIFICATION</scope>
</reference>
<dbReference type="InterPro" id="IPR016186">
    <property type="entry name" value="C-type_lectin-like/link_sf"/>
</dbReference>
<dbReference type="PANTHER" id="PTHR45784">
    <property type="entry name" value="C-TYPE LECTIN DOMAIN FAMILY 20 MEMBER A-RELATED"/>
    <property type="match status" value="1"/>
</dbReference>
<dbReference type="GeneTree" id="ENSGT00940000178184"/>
<dbReference type="InParanoid" id="A0A3Q3NNQ4"/>
<dbReference type="Pfam" id="PF00059">
    <property type="entry name" value="Lectin_C"/>
    <property type="match status" value="1"/>
</dbReference>
<dbReference type="PANTHER" id="PTHR45784:SF3">
    <property type="entry name" value="C-TYPE LECTIN DOMAIN FAMILY 4 MEMBER K-LIKE-RELATED"/>
    <property type="match status" value="1"/>
</dbReference>
<dbReference type="PROSITE" id="PS50041">
    <property type="entry name" value="C_TYPE_LECTIN_2"/>
    <property type="match status" value="1"/>
</dbReference>
<evidence type="ECO:0000259" key="1">
    <source>
        <dbReference type="PROSITE" id="PS50041"/>
    </source>
</evidence>
<protein>
    <recommendedName>
        <fullName evidence="1">C-type lectin domain-containing protein</fullName>
    </recommendedName>
</protein>
<dbReference type="SUPFAM" id="SSF56436">
    <property type="entry name" value="C-type lectin-like"/>
    <property type="match status" value="1"/>
</dbReference>
<dbReference type="InterPro" id="IPR001304">
    <property type="entry name" value="C-type_lectin-like"/>
</dbReference>
<dbReference type="AlphaFoldDB" id="A0A3Q3NNQ4"/>
<dbReference type="STRING" id="205130.ENSMAMP00000035854"/>
<keyword evidence="3" id="KW-1185">Reference proteome</keyword>
<accession>A0A3Q3NNQ4</accession>
<evidence type="ECO:0000313" key="3">
    <source>
        <dbReference type="Proteomes" id="UP000261640"/>
    </source>
</evidence>
<proteinExistence type="predicted"/>
<dbReference type="Ensembl" id="ENSMAMT00000036773.2">
    <property type="protein sequence ID" value="ENSMAMP00000035854.2"/>
    <property type="gene ID" value="ENSMAMG00000024081.2"/>
</dbReference>
<dbReference type="InterPro" id="IPR016187">
    <property type="entry name" value="CTDL_fold"/>
</dbReference>
<organism evidence="2 3">
    <name type="scientific">Mastacembelus armatus</name>
    <name type="common">zig-zag eel</name>
    <dbReference type="NCBI Taxonomy" id="205130"/>
    <lineage>
        <taxon>Eukaryota</taxon>
        <taxon>Metazoa</taxon>
        <taxon>Chordata</taxon>
        <taxon>Craniata</taxon>
        <taxon>Vertebrata</taxon>
        <taxon>Euteleostomi</taxon>
        <taxon>Actinopterygii</taxon>
        <taxon>Neopterygii</taxon>
        <taxon>Teleostei</taxon>
        <taxon>Neoteleostei</taxon>
        <taxon>Acanthomorphata</taxon>
        <taxon>Anabantaria</taxon>
        <taxon>Synbranchiformes</taxon>
        <taxon>Mastacembelidae</taxon>
        <taxon>Mastacembelus</taxon>
    </lineage>
</organism>
<evidence type="ECO:0000313" key="2">
    <source>
        <dbReference type="Ensembl" id="ENSMAMP00000035854.2"/>
    </source>
</evidence>
<dbReference type="Gene3D" id="3.10.100.10">
    <property type="entry name" value="Mannose-Binding Protein A, subunit A"/>
    <property type="match status" value="1"/>
</dbReference>